<proteinExistence type="predicted"/>
<dbReference type="RefSeq" id="WP_344221662.1">
    <property type="nucleotide sequence ID" value="NZ_BAAAOS010000060.1"/>
</dbReference>
<comment type="caution">
    <text evidence="2">The sequence shown here is derived from an EMBL/GenBank/DDBJ whole genome shotgun (WGS) entry which is preliminary data.</text>
</comment>
<evidence type="ECO:0008006" key="4">
    <source>
        <dbReference type="Google" id="ProtNLM"/>
    </source>
</evidence>
<gene>
    <name evidence="2" type="ORF">GCM10009789_76790</name>
</gene>
<feature type="region of interest" description="Disordered" evidence="1">
    <location>
        <begin position="289"/>
        <end position="369"/>
    </location>
</feature>
<feature type="compositionally biased region" description="Low complexity" evidence="1">
    <location>
        <begin position="355"/>
        <end position="369"/>
    </location>
</feature>
<dbReference type="Proteomes" id="UP001500393">
    <property type="component" value="Unassembled WGS sequence"/>
</dbReference>
<dbReference type="Pfam" id="PF11175">
    <property type="entry name" value="DUF2961"/>
    <property type="match status" value="1"/>
</dbReference>
<accession>A0ABP4QKN4</accession>
<dbReference type="EMBL" id="BAAAOS010000060">
    <property type="protein sequence ID" value="GAA1611070.1"/>
    <property type="molecule type" value="Genomic_DNA"/>
</dbReference>
<evidence type="ECO:0000256" key="1">
    <source>
        <dbReference type="SAM" id="MobiDB-lite"/>
    </source>
</evidence>
<organism evidence="2 3">
    <name type="scientific">Kribbella sancticallisti</name>
    <dbReference type="NCBI Taxonomy" id="460087"/>
    <lineage>
        <taxon>Bacteria</taxon>
        <taxon>Bacillati</taxon>
        <taxon>Actinomycetota</taxon>
        <taxon>Actinomycetes</taxon>
        <taxon>Propionibacteriales</taxon>
        <taxon>Kribbellaceae</taxon>
        <taxon>Kribbella</taxon>
    </lineage>
</organism>
<sequence>MYGDYGSSLRDLPRLRNSRRRRASSWDRSGGNDDRLTIQPGETAVLADLDGPGSINHIWCTVARDTAWGPDEAEGDYLRKLVLKITWEDQPGPSVLVPLGDFFGVGFGKTVNFSSAPLQMSPQDGKGFNSWFHMPFASRAKIELISELSEVPVFFYYYVDYELFDGVQEDLGYFHASWHRENPTDGIGQGEQSLREYQVEGTNLDGAGNYVVLDAEGKGHYVGCVLNVRNLRDSAEWNWYGEGDDMIFIDGEPFPPSLHGTGTEDYFNTAWCLSALRRVSFGACGAQARTSRQRREGHDEPHRGLPSATAMHAPGHRNHSNDTRRRALARATPRRTTGSRCPAGPTGAGRSRCIGSTSRTRSPSGPRSR</sequence>
<feature type="compositionally biased region" description="Basic and acidic residues" evidence="1">
    <location>
        <begin position="293"/>
        <end position="303"/>
    </location>
</feature>
<evidence type="ECO:0000313" key="3">
    <source>
        <dbReference type="Proteomes" id="UP001500393"/>
    </source>
</evidence>
<name>A0ABP4QKN4_9ACTN</name>
<dbReference type="InterPro" id="IPR021345">
    <property type="entry name" value="DUF2961"/>
</dbReference>
<keyword evidence="3" id="KW-1185">Reference proteome</keyword>
<dbReference type="Gene3D" id="2.60.120.1390">
    <property type="match status" value="1"/>
</dbReference>
<evidence type="ECO:0000313" key="2">
    <source>
        <dbReference type="EMBL" id="GAA1611070.1"/>
    </source>
</evidence>
<reference evidence="3" key="1">
    <citation type="journal article" date="2019" name="Int. J. Syst. Evol. Microbiol.">
        <title>The Global Catalogue of Microorganisms (GCM) 10K type strain sequencing project: providing services to taxonomists for standard genome sequencing and annotation.</title>
        <authorList>
            <consortium name="The Broad Institute Genomics Platform"/>
            <consortium name="The Broad Institute Genome Sequencing Center for Infectious Disease"/>
            <person name="Wu L."/>
            <person name="Ma J."/>
        </authorList>
    </citation>
    <scope>NUCLEOTIDE SEQUENCE [LARGE SCALE GENOMIC DNA]</scope>
    <source>
        <strain evidence="3">JCM 14969</strain>
    </source>
</reference>
<protein>
    <recommendedName>
        <fullName evidence="4">DUF2961 domain-containing protein</fullName>
    </recommendedName>
</protein>